<dbReference type="KEGG" id="sted:SPTER_37860"/>
<gene>
    <name evidence="1" type="ORF">SPTER_37860</name>
</gene>
<proteinExistence type="predicted"/>
<dbReference type="EMBL" id="CP036259">
    <property type="protein sequence ID" value="QDR82361.1"/>
    <property type="molecule type" value="Genomic_DNA"/>
</dbReference>
<accession>A0A517DYD1</accession>
<dbReference type="OrthoDB" id="2084441at2"/>
<sequence>MALLFQLGPNQLGALTAILAILWAEDLDLDELNSLGNFFEALGSVMLAIAAQKQLLQQHQAEKQTPPESEQIQELIRRIQKLES</sequence>
<evidence type="ECO:0000313" key="2">
    <source>
        <dbReference type="Proteomes" id="UP000320776"/>
    </source>
</evidence>
<protein>
    <submittedName>
        <fullName evidence="1">Uncharacterized protein</fullName>
    </submittedName>
</protein>
<dbReference type="AlphaFoldDB" id="A0A517DYD1"/>
<dbReference type="Proteomes" id="UP000320776">
    <property type="component" value="Chromosome"/>
</dbReference>
<keyword evidence="2" id="KW-1185">Reference proteome</keyword>
<name>A0A517DYD1_9FIRM</name>
<organism evidence="1 2">
    <name type="scientific">Sporomusa termitida</name>
    <dbReference type="NCBI Taxonomy" id="2377"/>
    <lineage>
        <taxon>Bacteria</taxon>
        <taxon>Bacillati</taxon>
        <taxon>Bacillota</taxon>
        <taxon>Negativicutes</taxon>
        <taxon>Selenomonadales</taxon>
        <taxon>Sporomusaceae</taxon>
        <taxon>Sporomusa</taxon>
    </lineage>
</organism>
<reference evidence="1 2" key="1">
    <citation type="submission" date="2019-02" db="EMBL/GenBank/DDBJ databases">
        <title>Closed genome of Sporomusa termitida DSM 4440.</title>
        <authorList>
            <person name="Poehlein A."/>
            <person name="Daniel R."/>
        </authorList>
    </citation>
    <scope>NUCLEOTIDE SEQUENCE [LARGE SCALE GENOMIC DNA]</scope>
    <source>
        <strain evidence="1 2">DSM 4440</strain>
    </source>
</reference>
<evidence type="ECO:0000313" key="1">
    <source>
        <dbReference type="EMBL" id="QDR82361.1"/>
    </source>
</evidence>
<dbReference type="RefSeq" id="WP_144351756.1">
    <property type="nucleotide sequence ID" value="NZ_CP036259.1"/>
</dbReference>